<feature type="compositionally biased region" description="Basic and acidic residues" evidence="1">
    <location>
        <begin position="462"/>
        <end position="485"/>
    </location>
</feature>
<feature type="region of interest" description="Disordered" evidence="1">
    <location>
        <begin position="559"/>
        <end position="627"/>
    </location>
</feature>
<name>A0A4Q1BIS8_TREME</name>
<feature type="compositionally biased region" description="Low complexity" evidence="1">
    <location>
        <begin position="598"/>
        <end position="607"/>
    </location>
</feature>
<feature type="compositionally biased region" description="Polar residues" evidence="1">
    <location>
        <begin position="336"/>
        <end position="352"/>
    </location>
</feature>
<organism evidence="2 3">
    <name type="scientific">Tremella mesenterica</name>
    <name type="common">Jelly fungus</name>
    <dbReference type="NCBI Taxonomy" id="5217"/>
    <lineage>
        <taxon>Eukaryota</taxon>
        <taxon>Fungi</taxon>
        <taxon>Dikarya</taxon>
        <taxon>Basidiomycota</taxon>
        <taxon>Agaricomycotina</taxon>
        <taxon>Tremellomycetes</taxon>
        <taxon>Tremellales</taxon>
        <taxon>Tremellaceae</taxon>
        <taxon>Tremella</taxon>
    </lineage>
</organism>
<feature type="compositionally biased region" description="Low complexity" evidence="1">
    <location>
        <begin position="755"/>
        <end position="769"/>
    </location>
</feature>
<dbReference type="Proteomes" id="UP000289152">
    <property type="component" value="Unassembled WGS sequence"/>
</dbReference>
<feature type="compositionally biased region" description="Polar residues" evidence="1">
    <location>
        <begin position="1"/>
        <end position="12"/>
    </location>
</feature>
<evidence type="ECO:0000313" key="2">
    <source>
        <dbReference type="EMBL" id="RXK37525.1"/>
    </source>
</evidence>
<comment type="caution">
    <text evidence="2">The sequence shown here is derived from an EMBL/GenBank/DDBJ whole genome shotgun (WGS) entry which is preliminary data.</text>
</comment>
<dbReference type="EMBL" id="SDIL01000067">
    <property type="protein sequence ID" value="RXK37525.1"/>
    <property type="molecule type" value="Genomic_DNA"/>
</dbReference>
<dbReference type="AlphaFoldDB" id="A0A4Q1BIS8"/>
<feature type="region of interest" description="Disordered" evidence="1">
    <location>
        <begin position="743"/>
        <end position="772"/>
    </location>
</feature>
<feature type="compositionally biased region" description="Basic residues" evidence="1">
    <location>
        <begin position="373"/>
        <end position="385"/>
    </location>
</feature>
<feature type="compositionally biased region" description="Basic and acidic residues" evidence="1">
    <location>
        <begin position="443"/>
        <end position="452"/>
    </location>
</feature>
<feature type="compositionally biased region" description="Basic and acidic residues" evidence="1">
    <location>
        <begin position="743"/>
        <end position="754"/>
    </location>
</feature>
<keyword evidence="3" id="KW-1185">Reference proteome</keyword>
<gene>
    <name evidence="2" type="ORF">M231_05246</name>
</gene>
<dbReference type="VEuPathDB" id="FungiDB:TREMEDRAFT_60230"/>
<feature type="region of interest" description="Disordered" evidence="1">
    <location>
        <begin position="791"/>
        <end position="824"/>
    </location>
</feature>
<evidence type="ECO:0000256" key="1">
    <source>
        <dbReference type="SAM" id="MobiDB-lite"/>
    </source>
</evidence>
<sequence>MPSILSRTPSETSLPSSARSRGSSDSDHPALAGTPPLRRMTRSSSPPLKETRRTSIFSRLRRSIPSAPSQEDDDWPPMEKKQDPLPSPSEDSEEEYEEVLRMGCDYDFDTEEFDDEMDWERIKTLPRVRLIPPAEDQEEPIFLYPNFPKTVFTDTDTGSPTTPLPIKSNSVPTFISPFSDIGPQHQLPSPPRPSSIRRTSIASGSKNMWGGMSGGFTQPAPVFRRATQRPGSVVMPRKKEASAGDHRNKDSSPFSPPPAPGMERRATEPPLQDMSIMRAVLRHRFPSDPGPMEQYDRNDNTVEAGPSNIPTSLEFDPSTLPLTPPQPPLKDKDQEQSISTQIGGDETQQVSGPSVMFRSPSPRNLPPSPKDTRPRRNKSDRRKSRVSPMDCPIPTRPPPTPPHSTRSTTYPKTPAPLLLEKEKSQLKKQKSFKNFFFSDSTLNEDKRRKSTDSENVSTPLSGKDDKEKEKKNKEKEKEAEKDKIEGGTTTGMGLKKRFSLSNMSQAFKKRSVPPPIIPNVPDLPEIYKSKTKSGKQKMSSVPLPDVSAPVLIDRSFSAPISVEKSQQKRHILSSNLIDTKPVQSPFQTPTQEDDDTSDNSSLSSVSLEDIDDDPSSQQPRQARRATMIRAVSRSSTIGFDLQEMMGVGSSNSEEIIPIGPLLQQPLFSDPECTFENQALSDDQLEMILSQDIQRRSHLSHFSHIPDFDTLPTLPIHVTLPDMISTLPFGSLEEKSEHHCVMTHEGEGTDSDHWNSLDSARSSSEGGSSLPLTPIGNMSETIPVPSPSLDLTLSVPSSPSEEPVMVEIPPSPPQTTISPKSRTSTPCSVFSSPEALFKLISSPRSTRSSGSTATIQRSSPLNKMTDEEINILDIPKISAMEEGSKHGTQEYSSLAMGVKLRSLHFDSLGLDFENDQPPVPC</sequence>
<feature type="region of interest" description="Disordered" evidence="1">
    <location>
        <begin position="1"/>
        <end position="98"/>
    </location>
</feature>
<proteinExistence type="predicted"/>
<accession>A0A4Q1BIS8</accession>
<feature type="compositionally biased region" description="Polar residues" evidence="1">
    <location>
        <begin position="572"/>
        <end position="590"/>
    </location>
</feature>
<protein>
    <submittedName>
        <fullName evidence="2">Uncharacterized protein</fullName>
    </submittedName>
</protein>
<feature type="compositionally biased region" description="Basic and acidic residues" evidence="1">
    <location>
        <begin position="237"/>
        <end position="250"/>
    </location>
</feature>
<dbReference type="OrthoDB" id="2564952at2759"/>
<reference evidence="2 3" key="1">
    <citation type="submission" date="2016-06" db="EMBL/GenBank/DDBJ databases">
        <title>Evolution of pathogenesis and genome organization in the Tremellales.</title>
        <authorList>
            <person name="Cuomo C."/>
            <person name="Litvintseva A."/>
            <person name="Heitman J."/>
            <person name="Chen Y."/>
            <person name="Sun S."/>
            <person name="Springer D."/>
            <person name="Dromer F."/>
            <person name="Young S."/>
            <person name="Zeng Q."/>
            <person name="Chapman S."/>
            <person name="Gujja S."/>
            <person name="Saif S."/>
            <person name="Birren B."/>
        </authorList>
    </citation>
    <scope>NUCLEOTIDE SEQUENCE [LARGE SCALE GENOMIC DNA]</scope>
    <source>
        <strain evidence="2 3">ATCC 28783</strain>
    </source>
</reference>
<feature type="region of interest" description="Disordered" evidence="1">
    <location>
        <begin position="205"/>
        <end position="543"/>
    </location>
</feature>
<feature type="compositionally biased region" description="Low complexity" evidence="1">
    <location>
        <begin position="793"/>
        <end position="818"/>
    </location>
</feature>
<evidence type="ECO:0000313" key="3">
    <source>
        <dbReference type="Proteomes" id="UP000289152"/>
    </source>
</evidence>
<dbReference type="InParanoid" id="A0A4Q1BIS8"/>